<keyword evidence="3" id="KW-1185">Reference proteome</keyword>
<dbReference type="EMBL" id="JABEVX010000010">
    <property type="protein sequence ID" value="NNT73133.1"/>
    <property type="molecule type" value="Genomic_DNA"/>
</dbReference>
<gene>
    <name evidence="2" type="ORF">HKT18_12985</name>
</gene>
<feature type="chain" id="PRO_5031266994" description="Tetratricopeptide repeat protein" evidence="1">
    <location>
        <begin position="19"/>
        <end position="539"/>
    </location>
</feature>
<protein>
    <recommendedName>
        <fullName evidence="4">Tetratricopeptide repeat protein</fullName>
    </recommendedName>
</protein>
<evidence type="ECO:0000313" key="3">
    <source>
        <dbReference type="Proteomes" id="UP000536509"/>
    </source>
</evidence>
<dbReference type="AlphaFoldDB" id="A0A7Y3RAV6"/>
<keyword evidence="1" id="KW-0732">Signal</keyword>
<evidence type="ECO:0000256" key="1">
    <source>
        <dbReference type="SAM" id="SignalP"/>
    </source>
</evidence>
<reference evidence="2 3" key="1">
    <citation type="submission" date="2020-05" db="EMBL/GenBank/DDBJ databases">
        <title>Draft genome of Flavobacterium sp. IMCC34852.</title>
        <authorList>
            <person name="Song J."/>
            <person name="Cho J.-C."/>
        </authorList>
    </citation>
    <scope>NUCLEOTIDE SEQUENCE [LARGE SCALE GENOMIC DNA]</scope>
    <source>
        <strain evidence="2 3">IMCC34852</strain>
    </source>
</reference>
<sequence>MKKSLLAIFMLFGLTVVAQSTDLDPFDINYSYVALPAKPILEKKNRTYSFVTNVDRNLQYSKSKFFIENQVTISGFEKKEKNGYLSVEVMLQNPAITKKDITSRTSSSKDKNGRVTNKYYYTVEYSYTQDGNAKVVSNDGKVNKVINFSGQKTAKSQEYESYSQAESFQYGIYNLIRNNFTNEVVNTLNNELNDEFGYPVKSGMDKLWILANKKHPEQLAEYNAYLTVKNAFDRMNFAEPTADIEAEVKDAIAYFESLPTKYNQDEKAHRKIRYSAYFNLAKIYSLLDKPAKSNEYCQKLIANDYDKFDGESMLKANNELLTLFKANQITNRHFTVDTKNFVFEEKQPVYSNNTSSAPVTNAPYSIETDQNYILAYMLTIKKDTIAGYMHKSRTMNLSEAVTVTVKDFQGKFSERNFKANEVSRLILSNGEEYATVAFRVSVDNGGMTMASASKKFAKEMYVGNKISVYQYFNGEVILKMANESEGKSNASAGWMLGPKKRFEEMAKGCPTLLERVEKKEFKNNLESILSFAEALEACK</sequence>
<evidence type="ECO:0008006" key="4">
    <source>
        <dbReference type="Google" id="ProtNLM"/>
    </source>
</evidence>
<proteinExistence type="predicted"/>
<feature type="signal peptide" evidence="1">
    <location>
        <begin position="1"/>
        <end position="18"/>
    </location>
</feature>
<organism evidence="2 3">
    <name type="scientific">Flavobacterium rivulicola</name>
    <dbReference type="NCBI Taxonomy" id="2732161"/>
    <lineage>
        <taxon>Bacteria</taxon>
        <taxon>Pseudomonadati</taxon>
        <taxon>Bacteroidota</taxon>
        <taxon>Flavobacteriia</taxon>
        <taxon>Flavobacteriales</taxon>
        <taxon>Flavobacteriaceae</taxon>
        <taxon>Flavobacterium</taxon>
    </lineage>
</organism>
<evidence type="ECO:0000313" key="2">
    <source>
        <dbReference type="EMBL" id="NNT73133.1"/>
    </source>
</evidence>
<dbReference type="Proteomes" id="UP000536509">
    <property type="component" value="Unassembled WGS sequence"/>
</dbReference>
<accession>A0A7Y3RAV6</accession>
<dbReference type="RefSeq" id="WP_171223295.1">
    <property type="nucleotide sequence ID" value="NZ_CP121446.1"/>
</dbReference>
<name>A0A7Y3RAV6_9FLAO</name>
<comment type="caution">
    <text evidence="2">The sequence shown here is derived from an EMBL/GenBank/DDBJ whole genome shotgun (WGS) entry which is preliminary data.</text>
</comment>